<organism evidence="1 2">
    <name type="scientific">Mycobacteroides abscessus MAB_030201_1075</name>
    <dbReference type="NCBI Taxonomy" id="1335410"/>
    <lineage>
        <taxon>Bacteria</taxon>
        <taxon>Bacillati</taxon>
        <taxon>Actinomycetota</taxon>
        <taxon>Actinomycetes</taxon>
        <taxon>Mycobacteriales</taxon>
        <taxon>Mycobacteriaceae</taxon>
        <taxon>Mycobacteroides</taxon>
        <taxon>Mycobacteroides abscessus</taxon>
    </lineage>
</organism>
<evidence type="ECO:0000313" key="1">
    <source>
        <dbReference type="EMBL" id="ETZ91261.1"/>
    </source>
</evidence>
<reference evidence="1 2" key="1">
    <citation type="submission" date="2014-01" db="EMBL/GenBank/DDBJ databases">
        <authorList>
            <person name="Zelazny A."/>
            <person name="Olivier K."/>
            <person name="Sampaio E.P."/>
            <person name="Holland S.M."/>
            <person name="Tallon L.J."/>
            <person name="Sadzewicz L.K."/>
            <person name="Sengamalay N."/>
            <person name="Fraser C.M."/>
            <person name="Hine E."/>
            <person name="Shefchek K.A."/>
            <person name="Das S.P."/>
            <person name="Shallom S.J."/>
            <person name="Agrawal S."/>
            <person name="Tettelin H."/>
        </authorList>
    </citation>
    <scope>NUCLEOTIDE SEQUENCE [LARGE SCALE GENOMIC DNA]</scope>
    <source>
        <strain evidence="1 2">MAB_030201_1075</strain>
    </source>
</reference>
<gene>
    <name evidence="1" type="primary">lprN</name>
    <name evidence="1" type="ORF">L829_4856</name>
</gene>
<dbReference type="Proteomes" id="UP000019854">
    <property type="component" value="Unassembled WGS sequence"/>
</dbReference>
<protein>
    <submittedName>
        <fullName evidence="1">MCE-family lipoLprN domain protein</fullName>
    </submittedName>
</protein>
<dbReference type="EMBL" id="JAOX01000001">
    <property type="protein sequence ID" value="ETZ91261.1"/>
    <property type="molecule type" value="Genomic_DNA"/>
</dbReference>
<sequence length="65" mass="7125">MTFDLTARRLGETLFTTSFFDPNMQHFNDVVNPPEWLIGSMANLNGKETSPFDLPAPAAPQGGGR</sequence>
<comment type="caution">
    <text evidence="1">The sequence shown here is derived from an EMBL/GenBank/DDBJ whole genome shotgun (WGS) entry which is preliminary data.</text>
</comment>
<accession>A0A829PW14</accession>
<proteinExistence type="predicted"/>
<dbReference type="AlphaFoldDB" id="A0A829PW14"/>
<evidence type="ECO:0000313" key="2">
    <source>
        <dbReference type="Proteomes" id="UP000019854"/>
    </source>
</evidence>
<name>A0A829PW14_9MYCO</name>